<dbReference type="InterPro" id="IPR009003">
    <property type="entry name" value="Peptidase_S1_PA"/>
</dbReference>
<proteinExistence type="predicted"/>
<dbReference type="Pfam" id="PF01732">
    <property type="entry name" value="Mycop_pep_DUF31"/>
    <property type="match status" value="1"/>
</dbReference>
<keyword evidence="5" id="KW-1185">Reference proteome</keyword>
<dbReference type="RefSeq" id="WP_263818025.1">
    <property type="nucleotide sequence ID" value="NZ_JAOXHJ010000005.1"/>
</dbReference>
<comment type="caution">
    <text evidence="4">The sequence shown here is derived from an EMBL/GenBank/DDBJ whole genome shotgun (WGS) entry which is preliminary data.</text>
</comment>
<dbReference type="InterPro" id="IPR043504">
    <property type="entry name" value="Peptidase_S1_PA_chymotrypsin"/>
</dbReference>
<feature type="domain" description="DUF31" evidence="3">
    <location>
        <begin position="560"/>
        <end position="909"/>
    </location>
</feature>
<dbReference type="PROSITE" id="PS51257">
    <property type="entry name" value="PROKAR_LIPOPROTEIN"/>
    <property type="match status" value="1"/>
</dbReference>
<evidence type="ECO:0000259" key="3">
    <source>
        <dbReference type="Pfam" id="PF01732"/>
    </source>
</evidence>
<dbReference type="PRINTS" id="PR00840">
    <property type="entry name" value="Y06768FAMILY"/>
</dbReference>
<dbReference type="EMBL" id="JAOXHJ010000005">
    <property type="protein sequence ID" value="MCV3754222.1"/>
    <property type="molecule type" value="Genomic_DNA"/>
</dbReference>
<dbReference type="InterPro" id="IPR022381">
    <property type="entry name" value="Uncharacterised_MG067"/>
</dbReference>
<feature type="chain" id="PRO_5046508041" evidence="2">
    <location>
        <begin position="29"/>
        <end position="958"/>
    </location>
</feature>
<dbReference type="Proteomes" id="UP001207252">
    <property type="component" value="Unassembled WGS sequence"/>
</dbReference>
<dbReference type="Gene3D" id="2.40.10.10">
    <property type="entry name" value="Trypsin-like serine proteases"/>
    <property type="match status" value="1"/>
</dbReference>
<evidence type="ECO:0000256" key="2">
    <source>
        <dbReference type="SAM" id="SignalP"/>
    </source>
</evidence>
<keyword evidence="1" id="KW-1003">Cell membrane</keyword>
<dbReference type="InterPro" id="IPR022382">
    <property type="entry name" value="Mycoplasma_peptidase_DUF31"/>
</dbReference>
<evidence type="ECO:0000313" key="5">
    <source>
        <dbReference type="Proteomes" id="UP001207252"/>
    </source>
</evidence>
<organism evidence="4 5">
    <name type="scientific">Ureaplasma zalophigenitalium</name>
    <dbReference type="NCBI Taxonomy" id="907723"/>
    <lineage>
        <taxon>Bacteria</taxon>
        <taxon>Bacillati</taxon>
        <taxon>Mycoplasmatota</taxon>
        <taxon>Mycoplasmoidales</taxon>
        <taxon>Mycoplasmoidaceae</taxon>
        <taxon>Ureaplasma</taxon>
    </lineage>
</organism>
<evidence type="ECO:0000256" key="1">
    <source>
        <dbReference type="ARBA" id="ARBA00022475"/>
    </source>
</evidence>
<reference evidence="4 5" key="1">
    <citation type="journal article" date="2020" name="Int. J. Syst. Evol. Microbiol.">
        <title>Ureaplasma miroungigenitalium sp. nov. isolated from northern elephant seals (Mirounga angustirostris) and Ureaplasma zalophigenitalium sp. nov. isolated from California sea lions (Zalophus californianus).</title>
        <authorList>
            <person name="Volokhov D.V."/>
            <person name="Gulland F.M."/>
            <person name="Gao Y."/>
            <person name="Chizhikov V.E."/>
        </authorList>
    </citation>
    <scope>NUCLEOTIDE SEQUENCE [LARGE SCALE GENOMIC DNA]</scope>
    <source>
        <strain evidence="4 5">CSL7644-GEN</strain>
    </source>
</reference>
<gene>
    <name evidence="4" type="ORF">OF365_02435</name>
</gene>
<accession>A0ABT3BPR4</accession>
<keyword evidence="2" id="KW-0732">Signal</keyword>
<protein>
    <submittedName>
        <fullName evidence="4">DUF31 family protein</fullName>
    </submittedName>
</protein>
<feature type="signal peptide" evidence="2">
    <location>
        <begin position="1"/>
        <end position="28"/>
    </location>
</feature>
<dbReference type="SUPFAM" id="SSF50494">
    <property type="entry name" value="Trypsin-like serine proteases"/>
    <property type="match status" value="1"/>
</dbReference>
<sequence>MKTKKKKIILSILLSGSLLGLSAGFVTACRLNAPEQKELTPKETAHKTEDLKPKKPEFPLTIEVGNNLEYDYRNFQNWKIPVTVKFQDFFDSKENPITAKMEVGKTQINCPVIDDFIVVPFASLKMNTRYEKVKISFVNPSNELIARSVVTSLQTPKINLFLNFKEAKIIFDETSEKWKLISQINFPFFNWITKFKVKLIDKQNPDKKIVSSESFVQKNKLIFSFVESLLQKDKEYILDDLMILNFDDSEQTDFLFEQSYPLTTYRNEPEKTTIILKEAFFNHDSIKKSTTLELQFANIADKYCFLILEAFDPISQKTTNLTTEPFQIKTDGSASLFFTYPENWKYKIKNVNFLNDPKEKNDPISIKQNNKYYIIQNGPDFNNQSTLRVQEKTFAFDFVNWSSFQMNFNNNIAVQTELSVEQEKLFAYQVIYFDKQNPTVELKSNIYAPSDKSLKFILDETIKGHEYQISKVNIYLKENLNYIWKSIDVNYGFNINDNLLNEAQPSANIAYVKNVLHHDARSLIKFVHDRTFRIIYPSEFYELYSSIWPYENLITPKVFTAGTGWVLDKDTSDPQGLTYYIATNLHVVAQLKYPLIVTNNQKLLTMKNVNARLLSEEDKKILGEHYDVYNFSYTDNKKTAFGEIYNNKLAIYEPTNELNWNDTLQFPNNSLAMDIFQTYANAYANAKVVTNDTFDNAEETPISPIIDYQILDPYIFTYTYKDYHNKLNQKDDIKEKNIPNVGVDMAIIKVKLNPKLPKPKAFVEYDRIPTMFASLKTDATNNHSEEIGLYGFSRIAKDEGLDQVASYTGISNRYYNPDLFKWNEVFGEFRFDWADKEFVHSPSIPIRVPYNIHNTEAERRNKKELIAAIEENNYYFYVDKNQINSYFQQGSSGSMVVNKKKELVGIFYAAAQNEGKPYFIWQNIDYDKYYSPLAYYLKHRTNENSWLKQNLDDIRKAG</sequence>
<name>A0ABT3BPR4_9BACT</name>
<evidence type="ECO:0000313" key="4">
    <source>
        <dbReference type="EMBL" id="MCV3754222.1"/>
    </source>
</evidence>
<keyword evidence="1" id="KW-0472">Membrane</keyword>